<dbReference type="EMBL" id="CM026430">
    <property type="protein sequence ID" value="KAG0562093.1"/>
    <property type="molecule type" value="Genomic_DNA"/>
</dbReference>
<feature type="signal peptide" evidence="1">
    <location>
        <begin position="1"/>
        <end position="24"/>
    </location>
</feature>
<comment type="caution">
    <text evidence="2">The sequence shown here is derived from an EMBL/GenBank/DDBJ whole genome shotgun (WGS) entry which is preliminary data.</text>
</comment>
<evidence type="ECO:0000313" key="3">
    <source>
        <dbReference type="Proteomes" id="UP000822688"/>
    </source>
</evidence>
<proteinExistence type="predicted"/>
<dbReference type="Proteomes" id="UP000822688">
    <property type="component" value="Chromosome 9"/>
</dbReference>
<keyword evidence="3" id="KW-1185">Reference proteome</keyword>
<accession>A0A8T0GT32</accession>
<feature type="chain" id="PRO_5035767618" description="Secreted protein" evidence="1">
    <location>
        <begin position="25"/>
        <end position="105"/>
    </location>
</feature>
<name>A0A8T0GT32_CERPU</name>
<reference evidence="2" key="1">
    <citation type="submission" date="2020-06" db="EMBL/GenBank/DDBJ databases">
        <title>WGS assembly of Ceratodon purpureus strain R40.</title>
        <authorList>
            <person name="Carey S.B."/>
            <person name="Jenkins J."/>
            <person name="Shu S."/>
            <person name="Lovell J.T."/>
            <person name="Sreedasyam A."/>
            <person name="Maumus F."/>
            <person name="Tiley G.P."/>
            <person name="Fernandez-Pozo N."/>
            <person name="Barry K."/>
            <person name="Chen C."/>
            <person name="Wang M."/>
            <person name="Lipzen A."/>
            <person name="Daum C."/>
            <person name="Saski C.A."/>
            <person name="Payton A.C."/>
            <person name="Mcbreen J.C."/>
            <person name="Conrad R.E."/>
            <person name="Kollar L.M."/>
            <person name="Olsson S."/>
            <person name="Huttunen S."/>
            <person name="Landis J.B."/>
            <person name="Wickett N.J."/>
            <person name="Johnson M.G."/>
            <person name="Rensing S.A."/>
            <person name="Grimwood J."/>
            <person name="Schmutz J."/>
            <person name="Mcdaniel S.F."/>
        </authorList>
    </citation>
    <scope>NUCLEOTIDE SEQUENCE</scope>
    <source>
        <strain evidence="2">R40</strain>
    </source>
</reference>
<protein>
    <recommendedName>
        <fullName evidence="4">Secreted protein</fullName>
    </recommendedName>
</protein>
<organism evidence="2 3">
    <name type="scientific">Ceratodon purpureus</name>
    <name type="common">Fire moss</name>
    <name type="synonym">Dicranum purpureum</name>
    <dbReference type="NCBI Taxonomy" id="3225"/>
    <lineage>
        <taxon>Eukaryota</taxon>
        <taxon>Viridiplantae</taxon>
        <taxon>Streptophyta</taxon>
        <taxon>Embryophyta</taxon>
        <taxon>Bryophyta</taxon>
        <taxon>Bryophytina</taxon>
        <taxon>Bryopsida</taxon>
        <taxon>Dicranidae</taxon>
        <taxon>Pseudoditrichales</taxon>
        <taxon>Ditrichaceae</taxon>
        <taxon>Ceratodon</taxon>
    </lineage>
</organism>
<gene>
    <name evidence="2" type="ORF">KC19_9G117700</name>
</gene>
<evidence type="ECO:0000313" key="2">
    <source>
        <dbReference type="EMBL" id="KAG0562093.1"/>
    </source>
</evidence>
<keyword evidence="1" id="KW-0732">Signal</keyword>
<dbReference type="AlphaFoldDB" id="A0A8T0GT32"/>
<evidence type="ECO:0000256" key="1">
    <source>
        <dbReference type="SAM" id="SignalP"/>
    </source>
</evidence>
<feature type="non-terminal residue" evidence="2">
    <location>
        <position position="1"/>
    </location>
</feature>
<evidence type="ECO:0008006" key="4">
    <source>
        <dbReference type="Google" id="ProtNLM"/>
    </source>
</evidence>
<sequence length="105" mass="12419">LPFRFFFSFFFFFKVLIHLDRFYGGPLGSTDEWDFLAPVIESNSKSLRVVQFSALDEGSTFSILQRERRAETRCLHRNHLMFQLRNITWCSFFAVVISLRLCVTP</sequence>